<evidence type="ECO:0000313" key="4">
    <source>
        <dbReference type="EMBL" id="EME70017.1"/>
    </source>
</evidence>
<evidence type="ECO:0000256" key="1">
    <source>
        <dbReference type="SAM" id="Phobius"/>
    </source>
</evidence>
<name>M2ZRQ3_9PROT</name>
<feature type="transmembrane region" description="Helical" evidence="1">
    <location>
        <begin position="123"/>
        <end position="143"/>
    </location>
</feature>
<dbReference type="EMBL" id="AONQ01000024">
    <property type="protein sequence ID" value="EME70017.1"/>
    <property type="molecule type" value="Genomic_DNA"/>
</dbReference>
<keyword evidence="5" id="KW-1185">Reference proteome</keyword>
<dbReference type="NCBIfam" id="NF040662">
    <property type="entry name" value="attach_TipJ_rel"/>
    <property type="match status" value="1"/>
</dbReference>
<comment type="caution">
    <text evidence="4">The sequence shown here is derived from an EMBL/GenBank/DDBJ whole genome shotgun (WGS) entry which is preliminary data.</text>
</comment>
<dbReference type="RefSeq" id="WP_008617219.1">
    <property type="nucleotide sequence ID" value="NZ_AONQ01000024.1"/>
</dbReference>
<dbReference type="PATRIC" id="fig|1244869.3.peg.2166"/>
<keyword evidence="1" id="KW-1133">Transmembrane helix</keyword>
<keyword evidence="1" id="KW-0472">Membrane</keyword>
<dbReference type="OrthoDB" id="7349961at2"/>
<dbReference type="Pfam" id="PF24801">
    <property type="entry name" value="FNIII-A_GpJ"/>
    <property type="match status" value="1"/>
</dbReference>
<evidence type="ECO:0000259" key="3">
    <source>
        <dbReference type="Pfam" id="PF24801"/>
    </source>
</evidence>
<evidence type="ECO:0000313" key="5">
    <source>
        <dbReference type="Proteomes" id="UP000011744"/>
    </source>
</evidence>
<feature type="domain" description="Tip attachment protein J" evidence="2">
    <location>
        <begin position="501"/>
        <end position="648"/>
    </location>
</feature>
<feature type="transmembrane region" description="Helical" evidence="1">
    <location>
        <begin position="94"/>
        <end position="117"/>
    </location>
</feature>
<dbReference type="eggNOG" id="COG4733">
    <property type="taxonomic scope" value="Bacteria"/>
</dbReference>
<organism evidence="4 5">
    <name type="scientific">Paramagnetospirillum caucaseum</name>
    <dbReference type="NCBI Taxonomy" id="1244869"/>
    <lineage>
        <taxon>Bacteria</taxon>
        <taxon>Pseudomonadati</taxon>
        <taxon>Pseudomonadota</taxon>
        <taxon>Alphaproteobacteria</taxon>
        <taxon>Rhodospirillales</taxon>
        <taxon>Magnetospirillaceae</taxon>
        <taxon>Paramagnetospirillum</taxon>
    </lineage>
</organism>
<gene>
    <name evidence="4" type="ORF">H261_10722</name>
</gene>
<evidence type="ECO:0000259" key="2">
    <source>
        <dbReference type="Pfam" id="PF13550"/>
    </source>
</evidence>
<feature type="domain" description="Tip attachment protein J HDII-ins2" evidence="3">
    <location>
        <begin position="285"/>
        <end position="397"/>
    </location>
</feature>
<dbReference type="AlphaFoldDB" id="M2ZRQ3"/>
<dbReference type="InterPro" id="IPR032876">
    <property type="entry name" value="J_dom"/>
</dbReference>
<accession>M2ZRQ3</accession>
<dbReference type="InterPro" id="IPR055385">
    <property type="entry name" value="GpJ_HDII-ins2"/>
</dbReference>
<sequence>MTASIVIVTNPFEPVASRSVHAVESGITLGGLLQACGIAEDCWSDGPEILIGGMTVPVGIYAVRAIVDGEVATVIRWPQGGGGGGGGGKNPMRIVLTIAVMVAAIYLGPMAAVAMGYTAAGSAAAMATAGIALAGSMLINTVIPAPKPSMPSLNWGGSGSAPAPSPTYSIQAQGNQGRLGQPIPVIYGRHLIYPDLASEPYQDYVGGEQYLYQLHVIGQGEYAVEQIRVEDTPISSFEEVQTETVSPGSRVTLFEPDVVTAAEIAGQELVAPNLVASGDDGYIGPFTANPVDTSAGALGIDVVMPRGLYYANDGGSLDSRTVQWQVEARAIDAEGGAIGGWAVLAQPSHTAATNSTIRLSFRYSVSPGRYEVRLKRLDTKDTAERTGHEIRWGALRAYLTGQPDFGAVTLLAVKMRATDNLSQRSSRMINVIATRKLPVWSAAGGWSAPQPTRSIAWAFADACKADYGAKLADSRIDLKTLAILDAVWTARGDFFDAVFDTSMTVWEALTRIARCGRAVPIQQGGIVRIIRDAPQTMPVAMFGPRNIVKGSFKIKYVMPGDDTADAVTVEYFSSRTWKPDETTAKLADSAGDNPAKVNLFGCTAKDHAQREGLYIAANNRYRRRMVTFRTELEGMIPTYGDLVAITHDMPRWGQGGEVIDWQAESAKPPWTGAVLVLSEPLTWTEGASHYLALRRRDGSLAGPFRVEPVADAPTLVRLAESLTVTPYTGGSEERTYFSFGPGQAWAQTARILAIRPRAEQVEITAVAEDARVHVN</sequence>
<keyword evidence="1" id="KW-0812">Transmembrane</keyword>
<dbReference type="Pfam" id="PF13550">
    <property type="entry name" value="Phage-tail_3"/>
    <property type="match status" value="1"/>
</dbReference>
<protein>
    <submittedName>
        <fullName evidence="4">Uncharacterized protein</fullName>
    </submittedName>
</protein>
<dbReference type="Pfam" id="PF06805">
    <property type="entry name" value="Lambda_tail_I"/>
    <property type="match status" value="1"/>
</dbReference>
<dbReference type="Proteomes" id="UP000011744">
    <property type="component" value="Unassembled WGS sequence"/>
</dbReference>
<proteinExistence type="predicted"/>
<dbReference type="STRING" id="1244869.H261_10722"/>
<dbReference type="InterPro" id="IPR010654">
    <property type="entry name" value="Phage_lambda_tail_I"/>
</dbReference>
<reference evidence="4 5" key="1">
    <citation type="journal article" date="2014" name="Genome Announc.">
        <title>Draft Genome Sequence of Magnetospirillum sp. Strain SO-1, a Freshwater Magnetotactic Bacterium Isolated from the Ol'khovka River, Russia.</title>
        <authorList>
            <person name="Grouzdev D.S."/>
            <person name="Dziuba M.V."/>
            <person name="Sukhacheva M.S."/>
            <person name="Mardanov A.V."/>
            <person name="Beletskiy A.V."/>
            <person name="Kuznetsov B.B."/>
            <person name="Skryabin K.G."/>
        </authorList>
    </citation>
    <scope>NUCLEOTIDE SEQUENCE [LARGE SCALE GENOMIC DNA]</scope>
    <source>
        <strain evidence="4 5">SO-1</strain>
    </source>
</reference>